<feature type="transmembrane region" description="Helical" evidence="9">
    <location>
        <begin position="104"/>
        <end position="127"/>
    </location>
</feature>
<feature type="transmembrane region" description="Helical" evidence="9">
    <location>
        <begin position="214"/>
        <end position="239"/>
    </location>
</feature>
<dbReference type="PANTHER" id="PTHR12226:SF2">
    <property type="entry name" value="MANNOSE-P-DOLICHOL UTILIZATION DEFECT 1 PROTEIN"/>
    <property type="match status" value="1"/>
</dbReference>
<evidence type="ECO:0000256" key="2">
    <source>
        <dbReference type="ARBA" id="ARBA00022448"/>
    </source>
</evidence>
<keyword evidence="6 8" id="KW-0472">Membrane</keyword>
<evidence type="ECO:0000256" key="1">
    <source>
        <dbReference type="ARBA" id="ARBA00004141"/>
    </source>
</evidence>
<proteinExistence type="inferred from homology"/>
<evidence type="ECO:0000256" key="3">
    <source>
        <dbReference type="ARBA" id="ARBA00022692"/>
    </source>
</evidence>
<dbReference type="PANTHER" id="PTHR12226">
    <property type="entry name" value="MANNOSE-P-DOLICHOL UTILIZATION DEFECT 1 LEC35 -RELATED"/>
    <property type="match status" value="1"/>
</dbReference>
<accession>A0A830HGM7</accession>
<comment type="caution">
    <text evidence="10">The sequence shown here is derived from an EMBL/GenBank/DDBJ whole genome shotgun (WGS) entry which is preliminary data.</text>
</comment>
<evidence type="ECO:0000256" key="5">
    <source>
        <dbReference type="ARBA" id="ARBA00022989"/>
    </source>
</evidence>
<evidence type="ECO:0000313" key="10">
    <source>
        <dbReference type="EMBL" id="GHP06254.1"/>
    </source>
</evidence>
<dbReference type="InterPro" id="IPR016817">
    <property type="entry name" value="MannP-dilichol_defect-1"/>
</dbReference>
<dbReference type="Pfam" id="PF04193">
    <property type="entry name" value="PQ-loop"/>
    <property type="match status" value="2"/>
</dbReference>
<comment type="subcellular location">
    <subcellularLocation>
        <location evidence="1 8">Membrane</location>
        <topology evidence="1 8">Multi-pass membrane protein</topology>
    </subcellularLocation>
</comment>
<evidence type="ECO:0000256" key="4">
    <source>
        <dbReference type="ARBA" id="ARBA00022737"/>
    </source>
</evidence>
<keyword evidence="3 8" id="KW-0812">Transmembrane</keyword>
<dbReference type="GO" id="GO:0016020">
    <property type="term" value="C:membrane"/>
    <property type="evidence" value="ECO:0007669"/>
    <property type="project" value="UniProtKB-SubCell"/>
</dbReference>
<evidence type="ECO:0000256" key="6">
    <source>
        <dbReference type="ARBA" id="ARBA00023136"/>
    </source>
</evidence>
<feature type="transmembrane region" description="Helical" evidence="9">
    <location>
        <begin position="49"/>
        <end position="70"/>
    </location>
</feature>
<dbReference type="SMART" id="SM00679">
    <property type="entry name" value="CTNS"/>
    <property type="match status" value="2"/>
</dbReference>
<name>A0A830HGM7_9CHLO</name>
<reference evidence="10" key="1">
    <citation type="submission" date="2020-10" db="EMBL/GenBank/DDBJ databases">
        <title>Unveiling of a novel bifunctional photoreceptor, Dualchrome1, isolated from a cosmopolitan green alga.</title>
        <authorList>
            <person name="Suzuki S."/>
            <person name="Kawachi M."/>
        </authorList>
    </citation>
    <scope>NUCLEOTIDE SEQUENCE</scope>
    <source>
        <strain evidence="10">NIES 2893</strain>
    </source>
</reference>
<keyword evidence="4" id="KW-0677">Repeat</keyword>
<keyword evidence="5 8" id="KW-1133">Transmembrane helix</keyword>
<comment type="similarity">
    <text evidence="7 8">Belongs to the MPDU1 (TC 2.A.43.3) family.</text>
</comment>
<evidence type="ECO:0000256" key="9">
    <source>
        <dbReference type="SAM" id="Phobius"/>
    </source>
</evidence>
<evidence type="ECO:0000256" key="7">
    <source>
        <dbReference type="ARBA" id="ARBA00038475"/>
    </source>
</evidence>
<dbReference type="EMBL" id="BNJQ01000012">
    <property type="protein sequence ID" value="GHP06254.1"/>
    <property type="molecule type" value="Genomic_DNA"/>
</dbReference>
<feature type="transmembrane region" description="Helical" evidence="9">
    <location>
        <begin position="139"/>
        <end position="160"/>
    </location>
</feature>
<dbReference type="Proteomes" id="UP000660262">
    <property type="component" value="Unassembled WGS sequence"/>
</dbReference>
<evidence type="ECO:0000256" key="8">
    <source>
        <dbReference type="PIRNR" id="PIRNR023381"/>
    </source>
</evidence>
<keyword evidence="2" id="KW-0813">Transport</keyword>
<evidence type="ECO:0000313" key="11">
    <source>
        <dbReference type="Proteomes" id="UP000660262"/>
    </source>
</evidence>
<organism evidence="10 11">
    <name type="scientific">Pycnococcus provasolii</name>
    <dbReference type="NCBI Taxonomy" id="41880"/>
    <lineage>
        <taxon>Eukaryota</taxon>
        <taxon>Viridiplantae</taxon>
        <taxon>Chlorophyta</taxon>
        <taxon>Pseudoscourfieldiophyceae</taxon>
        <taxon>Pseudoscourfieldiales</taxon>
        <taxon>Pycnococcaceae</taxon>
        <taxon>Pycnococcus</taxon>
    </lineage>
</organism>
<gene>
    <name evidence="10" type="ORF">PPROV_000500100</name>
</gene>
<dbReference type="PIRSF" id="PIRSF023381">
    <property type="entry name" value="MannP-dilichol_defect-1p"/>
    <property type="match status" value="1"/>
</dbReference>
<sequence>MASSSSSTGTSTSMLNASPLIVLLSLLWEHIISLSLPPPPLLLALSVRFLGYGVVFGSLVVKVPQLIRVYRAKSAKGLALTTFELETVGYTVAALHSFHLNMPFSAYGECLFLLVQDAILLVMLYTYQKTPTTRILAPCALYAAFVGALALAGWPMHVLATMHASTSALFVAARVPQIVTNAKQKSTGELSLISVALNWLGNLARIFTTMQSQAAASVLVGHVLGTMCNGVLLAQILLFKPKKKKAL</sequence>
<dbReference type="OrthoDB" id="271506at2759"/>
<dbReference type="InterPro" id="IPR006603">
    <property type="entry name" value="PQ-loop_rpt"/>
</dbReference>
<feature type="transmembrane region" description="Helical" evidence="9">
    <location>
        <begin position="77"/>
        <end position="98"/>
    </location>
</feature>
<protein>
    <recommendedName>
        <fullName evidence="8">Mannose-P-dolichol utilization defect 1 protein homolog</fullName>
    </recommendedName>
</protein>
<dbReference type="Gene3D" id="1.20.1280.290">
    <property type="match status" value="2"/>
</dbReference>
<keyword evidence="11" id="KW-1185">Reference proteome</keyword>
<dbReference type="AlphaFoldDB" id="A0A830HGM7"/>